<dbReference type="RefSeq" id="WP_147141874.1">
    <property type="nucleotide sequence ID" value="NZ_BAABIJ010000003.1"/>
</dbReference>
<evidence type="ECO:0000313" key="2">
    <source>
        <dbReference type="Proteomes" id="UP000321617"/>
    </source>
</evidence>
<gene>
    <name evidence="1" type="ORF">LX16_4238</name>
</gene>
<proteinExistence type="predicted"/>
<protein>
    <submittedName>
        <fullName evidence="1">Uncharacterized protein</fullName>
    </submittedName>
</protein>
<dbReference type="AlphaFoldDB" id="A0A562UYU3"/>
<organism evidence="1 2">
    <name type="scientific">Stackebrandtia albiflava</name>
    <dbReference type="NCBI Taxonomy" id="406432"/>
    <lineage>
        <taxon>Bacteria</taxon>
        <taxon>Bacillati</taxon>
        <taxon>Actinomycetota</taxon>
        <taxon>Actinomycetes</taxon>
        <taxon>Glycomycetales</taxon>
        <taxon>Glycomycetaceae</taxon>
        <taxon>Stackebrandtia</taxon>
    </lineage>
</organism>
<dbReference type="OrthoDB" id="5208571at2"/>
<evidence type="ECO:0000313" key="1">
    <source>
        <dbReference type="EMBL" id="TWJ10814.1"/>
    </source>
</evidence>
<accession>A0A562UYU3</accession>
<keyword evidence="2" id="KW-1185">Reference proteome</keyword>
<dbReference type="Proteomes" id="UP000321617">
    <property type="component" value="Unassembled WGS sequence"/>
</dbReference>
<comment type="caution">
    <text evidence="1">The sequence shown here is derived from an EMBL/GenBank/DDBJ whole genome shotgun (WGS) entry which is preliminary data.</text>
</comment>
<name>A0A562UYU3_9ACTN</name>
<sequence>MKRINRIADKALSKLVGKSTAKASCVPYWEYYCSFNPAVCTGGHARYRRYITVDCTACCTQHVGCC</sequence>
<reference evidence="1 2" key="1">
    <citation type="journal article" date="2013" name="Stand. Genomic Sci.">
        <title>Genomic Encyclopedia of Type Strains, Phase I: The one thousand microbial genomes (KMG-I) project.</title>
        <authorList>
            <person name="Kyrpides N.C."/>
            <person name="Woyke T."/>
            <person name="Eisen J.A."/>
            <person name="Garrity G."/>
            <person name="Lilburn T.G."/>
            <person name="Beck B.J."/>
            <person name="Whitman W.B."/>
            <person name="Hugenholtz P."/>
            <person name="Klenk H.P."/>
        </authorList>
    </citation>
    <scope>NUCLEOTIDE SEQUENCE [LARGE SCALE GENOMIC DNA]</scope>
    <source>
        <strain evidence="1 2">DSM 45044</strain>
    </source>
</reference>
<dbReference type="EMBL" id="VLLL01000007">
    <property type="protein sequence ID" value="TWJ10814.1"/>
    <property type="molecule type" value="Genomic_DNA"/>
</dbReference>